<proteinExistence type="predicted"/>
<gene>
    <name evidence="1" type="ORF">SAMN04488505_10730</name>
</gene>
<dbReference type="EMBL" id="FOBB01000007">
    <property type="protein sequence ID" value="SEM91349.1"/>
    <property type="molecule type" value="Genomic_DNA"/>
</dbReference>
<dbReference type="AlphaFoldDB" id="A0A1H8C8Y3"/>
<name>A0A1H8C8Y3_9BACT</name>
<organism evidence="1 2">
    <name type="scientific">Chitinophaga rupis</name>
    <dbReference type="NCBI Taxonomy" id="573321"/>
    <lineage>
        <taxon>Bacteria</taxon>
        <taxon>Pseudomonadati</taxon>
        <taxon>Bacteroidota</taxon>
        <taxon>Chitinophagia</taxon>
        <taxon>Chitinophagales</taxon>
        <taxon>Chitinophagaceae</taxon>
        <taxon>Chitinophaga</taxon>
    </lineage>
</organism>
<protein>
    <submittedName>
        <fullName evidence="1">Uncharacterized protein</fullName>
    </submittedName>
</protein>
<dbReference type="Proteomes" id="UP000198984">
    <property type="component" value="Unassembled WGS sequence"/>
</dbReference>
<accession>A0A1H8C8Y3</accession>
<dbReference type="OrthoDB" id="9946714at2"/>
<evidence type="ECO:0000313" key="2">
    <source>
        <dbReference type="Proteomes" id="UP000198984"/>
    </source>
</evidence>
<dbReference type="RefSeq" id="WP_089917916.1">
    <property type="nucleotide sequence ID" value="NZ_FOBB01000007.1"/>
</dbReference>
<sequence length="123" mass="14242">MKSIRIIFFFILLVGLTAAAYYLVNKVNTKNKLAEEHRYTITKSIRRLTNSRGGGKNYEYLFEVKGKQYYGRTSIMLDAEMGRYFIEYYPSDPEKSTITRIAADSEDISDLPPDGYPELPHQK</sequence>
<reference evidence="1 2" key="1">
    <citation type="submission" date="2016-10" db="EMBL/GenBank/DDBJ databases">
        <authorList>
            <person name="de Groot N.N."/>
        </authorList>
    </citation>
    <scope>NUCLEOTIDE SEQUENCE [LARGE SCALE GENOMIC DNA]</scope>
    <source>
        <strain evidence="1 2">DSM 21039</strain>
    </source>
</reference>
<evidence type="ECO:0000313" key="1">
    <source>
        <dbReference type="EMBL" id="SEM91349.1"/>
    </source>
</evidence>
<keyword evidence="2" id="KW-1185">Reference proteome</keyword>